<evidence type="ECO:0000313" key="3">
    <source>
        <dbReference type="Proteomes" id="UP000095743"/>
    </source>
</evidence>
<dbReference type="Proteomes" id="UP000095743">
    <property type="component" value="Chromosome"/>
</dbReference>
<keyword evidence="3" id="KW-1185">Reference proteome</keyword>
<sequence>MGIARRKTLPPDHHKTTRTPFWGKGKPLVNQQKSFALPSPTFLRKKTIIEYPSFVLKIKKQKEKLRGEGGNMSKMSENKEEKSPTQGEVWRRKGRECLKQN</sequence>
<feature type="region of interest" description="Disordered" evidence="1">
    <location>
        <begin position="1"/>
        <end position="26"/>
    </location>
</feature>
<proteinExistence type="predicted"/>
<protein>
    <submittedName>
        <fullName evidence="2">Uncharacterized protein</fullName>
    </submittedName>
</protein>
<feature type="compositionally biased region" description="Basic and acidic residues" evidence="1">
    <location>
        <begin position="76"/>
        <end position="101"/>
    </location>
</feature>
<reference evidence="2 3" key="1">
    <citation type="submission" date="2016-09" db="EMBL/GenBank/DDBJ databases">
        <title>Genomic analysis reveals versatility of anaerobic energy metabolism of Geosporobacter ferrireducens IRF9 of phylum Firmicutes.</title>
        <authorList>
            <person name="Kim S.-J."/>
        </authorList>
    </citation>
    <scope>NUCLEOTIDE SEQUENCE [LARGE SCALE GENOMIC DNA]</scope>
    <source>
        <strain evidence="2 3">IRF9</strain>
    </source>
</reference>
<evidence type="ECO:0000256" key="1">
    <source>
        <dbReference type="SAM" id="MobiDB-lite"/>
    </source>
</evidence>
<evidence type="ECO:0000313" key="2">
    <source>
        <dbReference type="EMBL" id="AOT72801.1"/>
    </source>
</evidence>
<organism evidence="2 3">
    <name type="scientific">Geosporobacter ferrireducens</name>
    <dbReference type="NCBI Taxonomy" id="1424294"/>
    <lineage>
        <taxon>Bacteria</taxon>
        <taxon>Bacillati</taxon>
        <taxon>Bacillota</taxon>
        <taxon>Clostridia</taxon>
        <taxon>Peptostreptococcales</taxon>
        <taxon>Thermotaleaceae</taxon>
        <taxon>Geosporobacter</taxon>
    </lineage>
</organism>
<dbReference type="EMBL" id="CP017269">
    <property type="protein sequence ID" value="AOT72801.1"/>
    <property type="molecule type" value="Genomic_DNA"/>
</dbReference>
<name>A0A1D8GPC6_9FIRM</name>
<feature type="region of interest" description="Disordered" evidence="1">
    <location>
        <begin position="63"/>
        <end position="101"/>
    </location>
</feature>
<gene>
    <name evidence="2" type="ORF">Gferi_26530</name>
</gene>
<accession>A0A1D8GPC6</accession>
<dbReference type="AlphaFoldDB" id="A0A1D8GPC6"/>
<dbReference type="KEGG" id="gfe:Gferi_26530"/>